<comment type="caution">
    <text evidence="5">The sequence shown here is derived from an EMBL/GenBank/DDBJ whole genome shotgun (WGS) entry which is preliminary data.</text>
</comment>
<dbReference type="Proteomes" id="UP000075604">
    <property type="component" value="Unassembled WGS sequence"/>
</dbReference>
<feature type="region of interest" description="Disordered" evidence="2">
    <location>
        <begin position="547"/>
        <end position="595"/>
    </location>
</feature>
<gene>
    <name evidence="5" type="ORF">BE04_42470</name>
</gene>
<proteinExistence type="inferred from homology"/>
<dbReference type="SUPFAM" id="SSF69349">
    <property type="entry name" value="Phage fibre proteins"/>
    <property type="match status" value="1"/>
</dbReference>
<dbReference type="Gene3D" id="4.10.220.110">
    <property type="match status" value="1"/>
</dbReference>
<dbReference type="EMBL" id="JELX01004433">
    <property type="protein sequence ID" value="KYF48091.1"/>
    <property type="molecule type" value="Genomic_DNA"/>
</dbReference>
<dbReference type="SUPFAM" id="SSF69255">
    <property type="entry name" value="gp5 N-terminal domain-like"/>
    <property type="match status" value="1"/>
</dbReference>
<comment type="similarity">
    <text evidence="1">Belongs to the VgrG protein family.</text>
</comment>
<dbReference type="Gene3D" id="2.30.110.50">
    <property type="match status" value="1"/>
</dbReference>
<accession>A0A150P088</accession>
<evidence type="ECO:0000256" key="1">
    <source>
        <dbReference type="ARBA" id="ARBA00005558"/>
    </source>
</evidence>
<evidence type="ECO:0000313" key="5">
    <source>
        <dbReference type="EMBL" id="KYF48091.1"/>
    </source>
</evidence>
<dbReference type="Pfam" id="PF04717">
    <property type="entry name" value="Phage_base_V"/>
    <property type="match status" value="1"/>
</dbReference>
<sequence length="722" mass="76562">MNDADFAFAWEGALEAIGFWAHLQVVELHGTEAVSRPYRYEIILFAREPAPDVDPEELVQARATLRIVTGAEPSVRLVHGIVAEAEELGSVQDGTLYRVILVPPLARAAYRTRCRIFLEKTTRQIVDAVLQGDPQLRRDDGAAAPAADVERVFSPARELFAWRVADTSRIDQVAARTYCVQYNESDLAFVARLLEEEGISYHFEHGDGVCLLVLSDSDAGRTRLEPFTPLGPNIAGRAVTGMKLGARLRPRKVSLTDYNWKNPALDMAVAAPASPGVAELVDHAYPGRYPDTPEQGRPLAAARLDRLGVEASYAVGEGPCRVLAAGSIFALESLKPRHAGEYLVTQLDVRARQEGVLAPSARSALPQNAALDGPYAATFECARRGREGAVAESRFRPARVTPKPGIHGTQTAFVTAEPDAQGAEIHVGGPPGAEIGCVRVKFHWDNETDRHAVEPTSCWVRVSQVFAGAGEGGVWHPRVGAEVIVDFDEGDPDRPIVVGRVYNGRNKPPGGAKTVSTFKTMSSPATGAFNELTFDDTAGKEQIKMHTPYNWSSHAGNDRSEKVDNNSDSKVGTNRSESTGSNRRATVGGDNSEVVAGGESVTVGANQTVKVGGSQTLDATGAQALNSSASQKITAPTQEIGATGKQVLKSANLAVSASSAATIDTPAFELNASSVKINGSEIVLSAGGAEIKINGGGVEVSGPLIKVSGGTVTITGDVVKVN</sequence>
<dbReference type="NCBIfam" id="TIGR01646">
    <property type="entry name" value="vgr_GE"/>
    <property type="match status" value="1"/>
</dbReference>
<dbReference type="AlphaFoldDB" id="A0A150P088"/>
<dbReference type="InterPro" id="IPR054030">
    <property type="entry name" value="Gp5_Vgr_C"/>
</dbReference>
<dbReference type="InterPro" id="IPR006531">
    <property type="entry name" value="Gp5/Vgr_OB"/>
</dbReference>
<feature type="compositionally biased region" description="Polar residues" evidence="2">
    <location>
        <begin position="568"/>
        <end position="584"/>
    </location>
</feature>
<dbReference type="Pfam" id="PF05954">
    <property type="entry name" value="Phage_GPD"/>
    <property type="match status" value="1"/>
</dbReference>
<dbReference type="Gene3D" id="3.55.50.10">
    <property type="entry name" value="Baseplate protein-like domains"/>
    <property type="match status" value="1"/>
</dbReference>
<feature type="domain" description="Gp5/Type VI secretion system Vgr C-terminal trimerisation" evidence="4">
    <location>
        <begin position="516"/>
        <end position="624"/>
    </location>
</feature>
<protein>
    <submittedName>
        <fullName evidence="5">Uncharacterized protein</fullName>
    </submittedName>
</protein>
<feature type="compositionally biased region" description="Basic and acidic residues" evidence="2">
    <location>
        <begin position="556"/>
        <end position="567"/>
    </location>
</feature>
<name>A0A150P088_SORCE</name>
<dbReference type="Pfam" id="PF22178">
    <property type="entry name" value="Gp5_trimer_C"/>
    <property type="match status" value="1"/>
</dbReference>
<organism evidence="5 6">
    <name type="scientific">Sorangium cellulosum</name>
    <name type="common">Polyangium cellulosum</name>
    <dbReference type="NCBI Taxonomy" id="56"/>
    <lineage>
        <taxon>Bacteria</taxon>
        <taxon>Pseudomonadati</taxon>
        <taxon>Myxococcota</taxon>
        <taxon>Polyangia</taxon>
        <taxon>Polyangiales</taxon>
        <taxon>Polyangiaceae</taxon>
        <taxon>Sorangium</taxon>
    </lineage>
</organism>
<dbReference type="Gene3D" id="2.40.50.230">
    <property type="entry name" value="Gp5 N-terminal domain"/>
    <property type="match status" value="1"/>
</dbReference>
<evidence type="ECO:0000259" key="4">
    <source>
        <dbReference type="Pfam" id="PF22178"/>
    </source>
</evidence>
<evidence type="ECO:0000259" key="3">
    <source>
        <dbReference type="Pfam" id="PF04717"/>
    </source>
</evidence>
<dbReference type="SUPFAM" id="SSF69279">
    <property type="entry name" value="Phage tail proteins"/>
    <property type="match status" value="2"/>
</dbReference>
<dbReference type="InterPro" id="IPR006533">
    <property type="entry name" value="T6SS_Vgr_RhsGE"/>
</dbReference>
<evidence type="ECO:0000256" key="2">
    <source>
        <dbReference type="SAM" id="MobiDB-lite"/>
    </source>
</evidence>
<dbReference type="NCBIfam" id="TIGR03361">
    <property type="entry name" value="VI_Rhs_Vgr"/>
    <property type="match status" value="1"/>
</dbReference>
<reference evidence="5 6" key="1">
    <citation type="submission" date="2014-02" db="EMBL/GenBank/DDBJ databases">
        <title>The small core and large imbalanced accessory genome model reveals a collaborative survival strategy of Sorangium cellulosum strains in nature.</title>
        <authorList>
            <person name="Han K."/>
            <person name="Peng R."/>
            <person name="Blom J."/>
            <person name="Li Y.-Z."/>
        </authorList>
    </citation>
    <scope>NUCLEOTIDE SEQUENCE [LARGE SCALE GENOMIC DNA]</scope>
    <source>
        <strain evidence="5 6">So0157-18</strain>
    </source>
</reference>
<evidence type="ECO:0000313" key="6">
    <source>
        <dbReference type="Proteomes" id="UP000075604"/>
    </source>
</evidence>
<dbReference type="InterPro" id="IPR037026">
    <property type="entry name" value="Vgr_OB-fold_dom_sf"/>
</dbReference>
<feature type="domain" description="Gp5/Type VI secretion system Vgr protein OB-fold" evidence="3">
    <location>
        <begin position="438"/>
        <end position="502"/>
    </location>
</feature>
<dbReference type="InterPro" id="IPR017847">
    <property type="entry name" value="T6SS_RhsGE_Vgr_subset"/>
</dbReference>